<evidence type="ECO:0000313" key="2">
    <source>
        <dbReference type="Proteomes" id="UP001060215"/>
    </source>
</evidence>
<reference evidence="1 2" key="1">
    <citation type="journal article" date="2022" name="Plant J.">
        <title>Chromosome-level genome of Camellia lanceoleosa provides a valuable resource for understanding genome evolution and self-incompatibility.</title>
        <authorList>
            <person name="Gong W."/>
            <person name="Xiao S."/>
            <person name="Wang L."/>
            <person name="Liao Z."/>
            <person name="Chang Y."/>
            <person name="Mo W."/>
            <person name="Hu G."/>
            <person name="Li W."/>
            <person name="Zhao G."/>
            <person name="Zhu H."/>
            <person name="Hu X."/>
            <person name="Ji K."/>
            <person name="Xiang X."/>
            <person name="Song Q."/>
            <person name="Yuan D."/>
            <person name="Jin S."/>
            <person name="Zhang L."/>
        </authorList>
    </citation>
    <scope>NUCLEOTIDE SEQUENCE [LARGE SCALE GENOMIC DNA]</scope>
    <source>
        <strain evidence="1">SQ_2022a</strain>
    </source>
</reference>
<organism evidence="1 2">
    <name type="scientific">Camellia lanceoleosa</name>
    <dbReference type="NCBI Taxonomy" id="1840588"/>
    <lineage>
        <taxon>Eukaryota</taxon>
        <taxon>Viridiplantae</taxon>
        <taxon>Streptophyta</taxon>
        <taxon>Embryophyta</taxon>
        <taxon>Tracheophyta</taxon>
        <taxon>Spermatophyta</taxon>
        <taxon>Magnoliopsida</taxon>
        <taxon>eudicotyledons</taxon>
        <taxon>Gunneridae</taxon>
        <taxon>Pentapetalae</taxon>
        <taxon>asterids</taxon>
        <taxon>Ericales</taxon>
        <taxon>Theaceae</taxon>
        <taxon>Camellia</taxon>
    </lineage>
</organism>
<accession>A0ACC0HXF4</accession>
<evidence type="ECO:0000313" key="1">
    <source>
        <dbReference type="EMBL" id="KAI8017618.1"/>
    </source>
</evidence>
<protein>
    <submittedName>
        <fullName evidence="1">F-box protein</fullName>
    </submittedName>
</protein>
<gene>
    <name evidence="1" type="ORF">LOK49_LG04G00904</name>
</gene>
<proteinExistence type="predicted"/>
<keyword evidence="2" id="KW-1185">Reference proteome</keyword>
<sequence>MGGFEEAEIDRLPIDLLSHIFVLVTSFEDLAKASVVCKEWKQAVEQSMAWRERLSFTGWKMDDQSTARLVLHAYNLKELDISRSRWGCQITDVGLYQISSAKCVGNLTSISVWGMPGITDKGIIPLISRTTSLQHLNIGGTFVTDESLFAIAESCPHLKTIILWSCRHVTETGLSVLVNKCINLNRSMCGVQGFLQDASLACLPSAQRLRLNPKDNC</sequence>
<comment type="caution">
    <text evidence="1">The sequence shown here is derived from an EMBL/GenBank/DDBJ whole genome shotgun (WGS) entry which is preliminary data.</text>
</comment>
<dbReference type="EMBL" id="CM045759">
    <property type="protein sequence ID" value="KAI8017618.1"/>
    <property type="molecule type" value="Genomic_DNA"/>
</dbReference>
<dbReference type="Proteomes" id="UP001060215">
    <property type="component" value="Chromosome 2"/>
</dbReference>
<name>A0ACC0HXF4_9ERIC</name>